<dbReference type="RefSeq" id="WP_385941432.1">
    <property type="nucleotide sequence ID" value="NZ_JBHSOZ010000005.1"/>
</dbReference>
<evidence type="ECO:0000313" key="2">
    <source>
        <dbReference type="Proteomes" id="UP001596142"/>
    </source>
</evidence>
<gene>
    <name evidence="1" type="ORF">ACFPU1_12100</name>
</gene>
<comment type="caution">
    <text evidence="1">The sequence shown here is derived from an EMBL/GenBank/DDBJ whole genome shotgun (WGS) entry which is preliminary data.</text>
</comment>
<name>A0ABW0YS24_9BACI</name>
<evidence type="ECO:0000313" key="1">
    <source>
        <dbReference type="EMBL" id="MFC5713527.1"/>
    </source>
</evidence>
<dbReference type="EMBL" id="JBHSOZ010000005">
    <property type="protein sequence ID" value="MFC5713527.1"/>
    <property type="molecule type" value="Genomic_DNA"/>
</dbReference>
<sequence length="109" mass="12793">MKNEQQFDVWKNDLEPVLSSKTEEFQLMGYDKATNEEVWQCVMHKLKKKKEFIRFHALVNEIFTLRVSDYMNQLTIEAYKGPDLLSSSYEDELGALLGEVEKPEDTRAD</sequence>
<proteinExistence type="predicted"/>
<reference evidence="2" key="1">
    <citation type="journal article" date="2019" name="Int. J. Syst. Evol. Microbiol.">
        <title>The Global Catalogue of Microorganisms (GCM) 10K type strain sequencing project: providing services to taxonomists for standard genome sequencing and annotation.</title>
        <authorList>
            <consortium name="The Broad Institute Genomics Platform"/>
            <consortium name="The Broad Institute Genome Sequencing Center for Infectious Disease"/>
            <person name="Wu L."/>
            <person name="Ma J."/>
        </authorList>
    </citation>
    <scope>NUCLEOTIDE SEQUENCE [LARGE SCALE GENOMIC DNA]</scope>
    <source>
        <strain evidence="2">CECT 7184</strain>
    </source>
</reference>
<dbReference type="Proteomes" id="UP001596142">
    <property type="component" value="Unassembled WGS sequence"/>
</dbReference>
<accession>A0ABW0YS24</accession>
<keyword evidence="2" id="KW-1185">Reference proteome</keyword>
<dbReference type="InterPro" id="IPR025716">
    <property type="entry name" value="Post-transcriptional_regulator"/>
</dbReference>
<dbReference type="Pfam" id="PF13797">
    <property type="entry name" value="Post_transc_reg"/>
    <property type="match status" value="1"/>
</dbReference>
<protein>
    <submittedName>
        <fullName evidence="1">Post-transcriptional regulator</fullName>
    </submittedName>
</protein>
<organism evidence="1 2">
    <name type="scientific">Thalassorhabdus alkalitolerans</name>
    <dbReference type="NCBI Taxonomy" id="2282697"/>
    <lineage>
        <taxon>Bacteria</taxon>
        <taxon>Bacillati</taxon>
        <taxon>Bacillota</taxon>
        <taxon>Bacilli</taxon>
        <taxon>Bacillales</taxon>
        <taxon>Bacillaceae</taxon>
        <taxon>Thalassorhabdus</taxon>
    </lineage>
</organism>